<feature type="region of interest" description="Disordered" evidence="1">
    <location>
        <begin position="1"/>
        <end position="130"/>
    </location>
</feature>
<gene>
    <name evidence="2" type="ORF">BDV29DRAFT_161008</name>
</gene>
<feature type="compositionally biased region" description="Polar residues" evidence="1">
    <location>
        <begin position="45"/>
        <end position="56"/>
    </location>
</feature>
<name>A0A5N5WS08_9EURO</name>
<dbReference type="OrthoDB" id="5416172at2759"/>
<sequence length="130" mass="13530">MFSDSRRGGTLSEMAPKGTSIPNDAGKQNTIPSVARPEQRGDSDLFNNQGIGQPSSAFAADNDAPMPRGPKDMGLTGEVVTGTGNTLPAEGGSKRNQIGANHPGAKGDVRGLKHGKLNRGGFERNAEDEE</sequence>
<dbReference type="AlphaFoldDB" id="A0A5N5WS08"/>
<evidence type="ECO:0000313" key="3">
    <source>
        <dbReference type="Proteomes" id="UP000326565"/>
    </source>
</evidence>
<evidence type="ECO:0000313" key="2">
    <source>
        <dbReference type="EMBL" id="KAB8069892.1"/>
    </source>
</evidence>
<proteinExistence type="predicted"/>
<protein>
    <submittedName>
        <fullName evidence="2">Uncharacterized protein</fullName>
    </submittedName>
</protein>
<dbReference type="EMBL" id="ML732323">
    <property type="protein sequence ID" value="KAB8069892.1"/>
    <property type="molecule type" value="Genomic_DNA"/>
</dbReference>
<evidence type="ECO:0000256" key="1">
    <source>
        <dbReference type="SAM" id="MobiDB-lite"/>
    </source>
</evidence>
<feature type="compositionally biased region" description="Basic and acidic residues" evidence="1">
    <location>
        <begin position="121"/>
        <end position="130"/>
    </location>
</feature>
<reference evidence="2 3" key="1">
    <citation type="submission" date="2019-04" db="EMBL/GenBank/DDBJ databases">
        <title>Friends and foes A comparative genomics study of 23 Aspergillus species from section Flavi.</title>
        <authorList>
            <consortium name="DOE Joint Genome Institute"/>
            <person name="Kjaerbolling I."/>
            <person name="Vesth T."/>
            <person name="Frisvad J.C."/>
            <person name="Nybo J.L."/>
            <person name="Theobald S."/>
            <person name="Kildgaard S."/>
            <person name="Isbrandt T."/>
            <person name="Kuo A."/>
            <person name="Sato A."/>
            <person name="Lyhne E.K."/>
            <person name="Kogle M.E."/>
            <person name="Wiebenga A."/>
            <person name="Kun R.S."/>
            <person name="Lubbers R.J."/>
            <person name="Makela M.R."/>
            <person name="Barry K."/>
            <person name="Chovatia M."/>
            <person name="Clum A."/>
            <person name="Daum C."/>
            <person name="Haridas S."/>
            <person name="He G."/>
            <person name="LaButti K."/>
            <person name="Lipzen A."/>
            <person name="Mondo S."/>
            <person name="Riley R."/>
            <person name="Salamov A."/>
            <person name="Simmons B.A."/>
            <person name="Magnuson J.K."/>
            <person name="Henrissat B."/>
            <person name="Mortensen U.H."/>
            <person name="Larsen T.O."/>
            <person name="Devries R.P."/>
            <person name="Grigoriev I.V."/>
            <person name="Machida M."/>
            <person name="Baker S.E."/>
            <person name="Andersen M.R."/>
        </authorList>
    </citation>
    <scope>NUCLEOTIDE SEQUENCE [LARGE SCALE GENOMIC DNA]</scope>
    <source>
        <strain evidence="2 3">CBS 151.66</strain>
    </source>
</reference>
<accession>A0A5N5WS08</accession>
<keyword evidence="3" id="KW-1185">Reference proteome</keyword>
<feature type="compositionally biased region" description="Polar residues" evidence="1">
    <location>
        <begin position="20"/>
        <end position="32"/>
    </location>
</feature>
<organism evidence="2 3">
    <name type="scientific">Aspergillus leporis</name>
    <dbReference type="NCBI Taxonomy" id="41062"/>
    <lineage>
        <taxon>Eukaryota</taxon>
        <taxon>Fungi</taxon>
        <taxon>Dikarya</taxon>
        <taxon>Ascomycota</taxon>
        <taxon>Pezizomycotina</taxon>
        <taxon>Eurotiomycetes</taxon>
        <taxon>Eurotiomycetidae</taxon>
        <taxon>Eurotiales</taxon>
        <taxon>Aspergillaceae</taxon>
        <taxon>Aspergillus</taxon>
        <taxon>Aspergillus subgen. Circumdati</taxon>
    </lineage>
</organism>
<dbReference type="Proteomes" id="UP000326565">
    <property type="component" value="Unassembled WGS sequence"/>
</dbReference>